<accession>A0AAV7HM59</accession>
<keyword evidence="6" id="KW-1133">Transmembrane helix</keyword>
<dbReference type="GO" id="GO:0016705">
    <property type="term" value="F:oxidoreductase activity, acting on paired donors, with incorporation or reduction of molecular oxygen"/>
    <property type="evidence" value="ECO:0007669"/>
    <property type="project" value="InterPro"/>
</dbReference>
<dbReference type="InterPro" id="IPR036396">
    <property type="entry name" value="Cyt_P450_sf"/>
</dbReference>
<keyword evidence="3 10" id="KW-0349">Heme</keyword>
<evidence type="ECO:0000256" key="1">
    <source>
        <dbReference type="ARBA" id="ARBA00004167"/>
    </source>
</evidence>
<dbReference type="GO" id="GO:0005506">
    <property type="term" value="F:iron ion binding"/>
    <property type="evidence" value="ECO:0007669"/>
    <property type="project" value="InterPro"/>
</dbReference>
<dbReference type="GO" id="GO:0004497">
    <property type="term" value="F:monooxygenase activity"/>
    <property type="evidence" value="ECO:0007669"/>
    <property type="project" value="UniProtKB-KW"/>
</dbReference>
<evidence type="ECO:0000313" key="12">
    <source>
        <dbReference type="Proteomes" id="UP000775213"/>
    </source>
</evidence>
<dbReference type="SUPFAM" id="SSF48264">
    <property type="entry name" value="Cytochrome P450"/>
    <property type="match status" value="1"/>
</dbReference>
<dbReference type="InterPro" id="IPR050651">
    <property type="entry name" value="Plant_Cytochrome_P450_Monoox"/>
</dbReference>
<evidence type="ECO:0000256" key="4">
    <source>
        <dbReference type="ARBA" id="ARBA00022692"/>
    </source>
</evidence>
<evidence type="ECO:0000256" key="2">
    <source>
        <dbReference type="ARBA" id="ARBA00010617"/>
    </source>
</evidence>
<dbReference type="InterPro" id="IPR001128">
    <property type="entry name" value="Cyt_P450"/>
</dbReference>
<evidence type="ECO:0000256" key="10">
    <source>
        <dbReference type="RuleBase" id="RU000461"/>
    </source>
</evidence>
<reference evidence="11 12" key="1">
    <citation type="journal article" date="2021" name="Hortic Res">
        <title>Chromosome-scale assembly of the Dendrobium chrysotoxum genome enhances the understanding of orchid evolution.</title>
        <authorList>
            <person name="Zhang Y."/>
            <person name="Zhang G.Q."/>
            <person name="Zhang D."/>
            <person name="Liu X.D."/>
            <person name="Xu X.Y."/>
            <person name="Sun W.H."/>
            <person name="Yu X."/>
            <person name="Zhu X."/>
            <person name="Wang Z.W."/>
            <person name="Zhao X."/>
            <person name="Zhong W.Y."/>
            <person name="Chen H."/>
            <person name="Yin W.L."/>
            <person name="Huang T."/>
            <person name="Niu S.C."/>
            <person name="Liu Z.J."/>
        </authorList>
    </citation>
    <scope>NUCLEOTIDE SEQUENCE [LARGE SCALE GENOMIC DNA]</scope>
    <source>
        <strain evidence="11">Lindl</strain>
    </source>
</reference>
<evidence type="ECO:0000313" key="11">
    <source>
        <dbReference type="EMBL" id="KAH0468814.1"/>
    </source>
</evidence>
<dbReference type="InterPro" id="IPR017972">
    <property type="entry name" value="Cyt_P450_CS"/>
</dbReference>
<dbReference type="PANTHER" id="PTHR47947:SF62">
    <property type="entry name" value="CYTOCHROME P450, FAMILY 81, SUBFAMILY D, POLYPEPTIDE 5"/>
    <property type="match status" value="1"/>
</dbReference>
<evidence type="ECO:0000256" key="6">
    <source>
        <dbReference type="ARBA" id="ARBA00022989"/>
    </source>
</evidence>
<dbReference type="PROSITE" id="PS00086">
    <property type="entry name" value="CYTOCHROME_P450"/>
    <property type="match status" value="1"/>
</dbReference>
<evidence type="ECO:0008006" key="13">
    <source>
        <dbReference type="Google" id="ProtNLM"/>
    </source>
</evidence>
<protein>
    <recommendedName>
        <fullName evidence="13">Cytochrome P450</fullName>
    </recommendedName>
</protein>
<sequence>MPFGMGRRRCPGEGLALKEIGIVLGILIQCFQWKRIGIEEVDMTEGSGLTMPRAKHLEALCRPHQYMMIIVSRRQWTEGSWLTGDGGRKIEVGGRHSRRAMSVEKTVVSR</sequence>
<evidence type="ECO:0000256" key="9">
    <source>
        <dbReference type="ARBA" id="ARBA00023136"/>
    </source>
</evidence>
<comment type="similarity">
    <text evidence="2 10">Belongs to the cytochrome P450 family.</text>
</comment>
<dbReference type="EMBL" id="JAGFBR010000003">
    <property type="protein sequence ID" value="KAH0468814.1"/>
    <property type="molecule type" value="Genomic_DNA"/>
</dbReference>
<keyword evidence="12" id="KW-1185">Reference proteome</keyword>
<dbReference type="Gene3D" id="1.10.630.10">
    <property type="entry name" value="Cytochrome P450"/>
    <property type="match status" value="1"/>
</dbReference>
<keyword evidence="10" id="KW-0503">Monooxygenase</keyword>
<proteinExistence type="inferred from homology"/>
<keyword evidence="4" id="KW-0812">Transmembrane</keyword>
<evidence type="ECO:0000256" key="5">
    <source>
        <dbReference type="ARBA" id="ARBA00022723"/>
    </source>
</evidence>
<gene>
    <name evidence="11" type="ORF">IEQ34_002046</name>
</gene>
<comment type="caution">
    <text evidence="11">The sequence shown here is derived from an EMBL/GenBank/DDBJ whole genome shotgun (WGS) entry which is preliminary data.</text>
</comment>
<dbReference type="PANTHER" id="PTHR47947">
    <property type="entry name" value="CYTOCHROME P450 82C3-RELATED"/>
    <property type="match status" value="1"/>
</dbReference>
<comment type="subcellular location">
    <subcellularLocation>
        <location evidence="1">Membrane</location>
        <topology evidence="1">Single-pass membrane protein</topology>
    </subcellularLocation>
</comment>
<dbReference type="Pfam" id="PF00067">
    <property type="entry name" value="p450"/>
    <property type="match status" value="1"/>
</dbReference>
<keyword evidence="5 10" id="KW-0479">Metal-binding</keyword>
<dbReference type="Proteomes" id="UP000775213">
    <property type="component" value="Unassembled WGS sequence"/>
</dbReference>
<evidence type="ECO:0000256" key="8">
    <source>
        <dbReference type="ARBA" id="ARBA00023004"/>
    </source>
</evidence>
<keyword evidence="8 10" id="KW-0408">Iron</keyword>
<evidence type="ECO:0000256" key="7">
    <source>
        <dbReference type="ARBA" id="ARBA00023002"/>
    </source>
</evidence>
<name>A0AAV7HM59_DENCH</name>
<dbReference type="GO" id="GO:0020037">
    <property type="term" value="F:heme binding"/>
    <property type="evidence" value="ECO:0007669"/>
    <property type="project" value="InterPro"/>
</dbReference>
<dbReference type="GO" id="GO:0016020">
    <property type="term" value="C:membrane"/>
    <property type="evidence" value="ECO:0007669"/>
    <property type="project" value="UniProtKB-SubCell"/>
</dbReference>
<dbReference type="AlphaFoldDB" id="A0AAV7HM59"/>
<organism evidence="11 12">
    <name type="scientific">Dendrobium chrysotoxum</name>
    <name type="common">Orchid</name>
    <dbReference type="NCBI Taxonomy" id="161865"/>
    <lineage>
        <taxon>Eukaryota</taxon>
        <taxon>Viridiplantae</taxon>
        <taxon>Streptophyta</taxon>
        <taxon>Embryophyta</taxon>
        <taxon>Tracheophyta</taxon>
        <taxon>Spermatophyta</taxon>
        <taxon>Magnoliopsida</taxon>
        <taxon>Liliopsida</taxon>
        <taxon>Asparagales</taxon>
        <taxon>Orchidaceae</taxon>
        <taxon>Epidendroideae</taxon>
        <taxon>Malaxideae</taxon>
        <taxon>Dendrobiinae</taxon>
        <taxon>Dendrobium</taxon>
    </lineage>
</organism>
<evidence type="ECO:0000256" key="3">
    <source>
        <dbReference type="ARBA" id="ARBA00022617"/>
    </source>
</evidence>
<keyword evidence="9" id="KW-0472">Membrane</keyword>
<keyword evidence="7 10" id="KW-0560">Oxidoreductase</keyword>